<accession>A0A8H7K5H1</accession>
<keyword evidence="3" id="KW-0378">Hydrolase</keyword>
<keyword evidence="2" id="KW-0479">Metal-binding</keyword>
<dbReference type="GO" id="GO:0008252">
    <property type="term" value="F:nucleotidase activity"/>
    <property type="evidence" value="ECO:0007669"/>
    <property type="project" value="InterPro"/>
</dbReference>
<protein>
    <recommendedName>
        <fullName evidence="5">Survival protein SurE-like phosphatase/nucleotidase domain-containing protein</fullName>
    </recommendedName>
</protein>
<sequence>MRFSFTSLVGFAAATQALNILITNDDGAFTSNIRELYKAVKAYGHNAWIVASATDMSGQGGRAVFSTEKNLTTDSEFGFIKAGAPAFGQDPIDPNIFYYNGTPATMVFLALDYVLPKYANLSTVDLVLSGPNFGLNLGPFLYTISGTIGATYAAVERGIPAIAYSATYSVQTPYTWTNKSTAAGLQDPAVITGRLAANLAQSFITKAAGKRILPLAMESTSTFHTSHLSKTILV</sequence>
<comment type="similarity">
    <text evidence="1">Belongs to the SurE nucleotidase family.</text>
</comment>
<dbReference type="EMBL" id="JADCTT010000016">
    <property type="protein sequence ID" value="KAF9743633.1"/>
    <property type="molecule type" value="Genomic_DNA"/>
</dbReference>
<feature type="chain" id="PRO_5034347649" description="Survival protein SurE-like phosphatase/nucleotidase domain-containing protein" evidence="4">
    <location>
        <begin position="18"/>
        <end position="234"/>
    </location>
</feature>
<gene>
    <name evidence="6" type="ORF">IM811_005973</name>
</gene>
<dbReference type="GO" id="GO:0046872">
    <property type="term" value="F:metal ion binding"/>
    <property type="evidence" value="ECO:0007669"/>
    <property type="project" value="UniProtKB-KW"/>
</dbReference>
<evidence type="ECO:0000256" key="3">
    <source>
        <dbReference type="ARBA" id="ARBA00022801"/>
    </source>
</evidence>
<evidence type="ECO:0000256" key="1">
    <source>
        <dbReference type="ARBA" id="ARBA00011062"/>
    </source>
</evidence>
<evidence type="ECO:0000259" key="5">
    <source>
        <dbReference type="Pfam" id="PF01975"/>
    </source>
</evidence>
<keyword evidence="4" id="KW-0732">Signal</keyword>
<dbReference type="Proteomes" id="UP000616885">
    <property type="component" value="Unassembled WGS sequence"/>
</dbReference>
<dbReference type="AlphaFoldDB" id="A0A8H7K5H1"/>
<evidence type="ECO:0000313" key="6">
    <source>
        <dbReference type="EMBL" id="KAF9743633.1"/>
    </source>
</evidence>
<feature type="domain" description="Survival protein SurE-like phosphatase/nucleotidase" evidence="5">
    <location>
        <begin position="20"/>
        <end position="178"/>
    </location>
</feature>
<dbReference type="InterPro" id="IPR002828">
    <property type="entry name" value="SurE-like_Pase/nucleotidase"/>
</dbReference>
<dbReference type="PANTHER" id="PTHR30457">
    <property type="entry name" value="5'-NUCLEOTIDASE SURE"/>
    <property type="match status" value="1"/>
</dbReference>
<dbReference type="SUPFAM" id="SSF64167">
    <property type="entry name" value="SurE-like"/>
    <property type="match status" value="1"/>
</dbReference>
<dbReference type="InterPro" id="IPR030048">
    <property type="entry name" value="SurE"/>
</dbReference>
<comment type="caution">
    <text evidence="6">The sequence shown here is derived from an EMBL/GenBank/DDBJ whole genome shotgun (WGS) entry which is preliminary data.</text>
</comment>
<evidence type="ECO:0000256" key="2">
    <source>
        <dbReference type="ARBA" id="ARBA00022723"/>
    </source>
</evidence>
<dbReference type="Pfam" id="PF01975">
    <property type="entry name" value="SurE"/>
    <property type="match status" value="1"/>
</dbReference>
<reference evidence="6" key="1">
    <citation type="submission" date="2020-10" db="EMBL/GenBank/DDBJ databases">
        <title>High-Quality Genome Resource of Clonostachys rosea strain S41 by Oxford Nanopore Long-Read Sequencing.</title>
        <authorList>
            <person name="Wang H."/>
        </authorList>
    </citation>
    <scope>NUCLEOTIDE SEQUENCE</scope>
    <source>
        <strain evidence="6">S41</strain>
    </source>
</reference>
<name>A0A8H7K5H1_BIOOC</name>
<dbReference type="Gene3D" id="3.40.1210.10">
    <property type="entry name" value="Survival protein SurE-like phosphatase/nucleotidase"/>
    <property type="match status" value="1"/>
</dbReference>
<evidence type="ECO:0000313" key="7">
    <source>
        <dbReference type="Proteomes" id="UP000616885"/>
    </source>
</evidence>
<dbReference type="PANTHER" id="PTHR30457:SF0">
    <property type="entry name" value="PHOSPHATASE, PUTATIVE (AFU_ORTHOLOGUE AFUA_4G01070)-RELATED"/>
    <property type="match status" value="1"/>
</dbReference>
<dbReference type="InterPro" id="IPR036523">
    <property type="entry name" value="SurE-like_sf"/>
</dbReference>
<feature type="signal peptide" evidence="4">
    <location>
        <begin position="1"/>
        <end position="17"/>
    </location>
</feature>
<evidence type="ECO:0000256" key="4">
    <source>
        <dbReference type="SAM" id="SignalP"/>
    </source>
</evidence>
<organism evidence="6 7">
    <name type="scientific">Bionectria ochroleuca</name>
    <name type="common">Gliocladium roseum</name>
    <dbReference type="NCBI Taxonomy" id="29856"/>
    <lineage>
        <taxon>Eukaryota</taxon>
        <taxon>Fungi</taxon>
        <taxon>Dikarya</taxon>
        <taxon>Ascomycota</taxon>
        <taxon>Pezizomycotina</taxon>
        <taxon>Sordariomycetes</taxon>
        <taxon>Hypocreomycetidae</taxon>
        <taxon>Hypocreales</taxon>
        <taxon>Bionectriaceae</taxon>
        <taxon>Clonostachys</taxon>
    </lineage>
</organism>
<proteinExistence type="inferred from homology"/>